<dbReference type="GO" id="GO:0043161">
    <property type="term" value="P:proteasome-mediated ubiquitin-dependent protein catabolic process"/>
    <property type="evidence" value="ECO:0007669"/>
    <property type="project" value="TreeGrafter"/>
</dbReference>
<keyword evidence="5" id="KW-1185">Reference proteome</keyword>
<evidence type="ECO:0000256" key="1">
    <source>
        <dbReference type="ARBA" id="ARBA00022737"/>
    </source>
</evidence>
<evidence type="ECO:0000256" key="3">
    <source>
        <dbReference type="SAM" id="MobiDB-lite"/>
    </source>
</evidence>
<dbReference type="InterPro" id="IPR001258">
    <property type="entry name" value="NHL_repeat"/>
</dbReference>
<dbReference type="InterPro" id="IPR011042">
    <property type="entry name" value="6-blade_b-propeller_TolB-like"/>
</dbReference>
<dbReference type="Gene3D" id="2.120.10.30">
    <property type="entry name" value="TolB, C-terminal domain"/>
    <property type="match status" value="1"/>
</dbReference>
<dbReference type="EMBL" id="JAATIS010003603">
    <property type="protein sequence ID" value="KAG2464719.1"/>
    <property type="molecule type" value="Genomic_DNA"/>
</dbReference>
<proteinExistence type="predicted"/>
<dbReference type="AlphaFoldDB" id="A0A8X7XBT5"/>
<feature type="repeat" description="NHL" evidence="2">
    <location>
        <begin position="122"/>
        <end position="165"/>
    </location>
</feature>
<keyword evidence="1" id="KW-0677">Repeat</keyword>
<reference evidence="4 5" key="1">
    <citation type="journal article" date="2021" name="Cell">
        <title>Tracing the genetic footprints of vertebrate landing in non-teleost ray-finned fishes.</title>
        <authorList>
            <person name="Bi X."/>
            <person name="Wang K."/>
            <person name="Yang L."/>
            <person name="Pan H."/>
            <person name="Jiang H."/>
            <person name="Wei Q."/>
            <person name="Fang M."/>
            <person name="Yu H."/>
            <person name="Zhu C."/>
            <person name="Cai Y."/>
            <person name="He Y."/>
            <person name="Gan X."/>
            <person name="Zeng H."/>
            <person name="Yu D."/>
            <person name="Zhu Y."/>
            <person name="Jiang H."/>
            <person name="Qiu Q."/>
            <person name="Yang H."/>
            <person name="Zhang Y.E."/>
            <person name="Wang W."/>
            <person name="Zhu M."/>
            <person name="He S."/>
            <person name="Zhang G."/>
        </authorList>
    </citation>
    <scope>NUCLEOTIDE SEQUENCE [LARGE SCALE GENOMIC DNA]</scope>
    <source>
        <strain evidence="4">Bchr_013</strain>
    </source>
</reference>
<sequence>MDTELGSSTLWGSVATARRRLDASRAMDCSQKIVTEHREHIWGIRRARVGRWWTELVREEWRWQKERKGRGRALSRFQEPRRQKKDSSRPKVPISGGGSTMQTPHTHWRLSGVRKVLCNALLTEVGALGSGHGHFVWPTGLARMADGDLVVKDGGSERVQIFTRDGLFRHGFACSGASLGCLGNIAVTAHGCLLVSDGSKALRVFSKEGQLLCQLKSPKIDWRSSHGLAVLPADKLMVTDWTDGGKVHILSVDWRTNGVSHNNIIEGFCRPVQAALSKNEELLIVEGQLFGQYEGRCLKMIDPKKELKRKVGPELANGATFVNPSAVCVDADGNIFVADEGQSSVHIFNPDATLNALVVSSGLQGPTALCLTEQGYLAVADCYHRCVKVYRYR</sequence>
<accession>A0A8X7XBT5</accession>
<dbReference type="PANTHER" id="PTHR24104">
    <property type="entry name" value="E3 UBIQUITIN-PROTEIN LIGASE NHLRC1-RELATED"/>
    <property type="match status" value="1"/>
</dbReference>
<organism evidence="4 5">
    <name type="scientific">Polypterus senegalus</name>
    <name type="common">Senegal bichir</name>
    <dbReference type="NCBI Taxonomy" id="55291"/>
    <lineage>
        <taxon>Eukaryota</taxon>
        <taxon>Metazoa</taxon>
        <taxon>Chordata</taxon>
        <taxon>Craniata</taxon>
        <taxon>Vertebrata</taxon>
        <taxon>Euteleostomi</taxon>
        <taxon>Actinopterygii</taxon>
        <taxon>Polypteriformes</taxon>
        <taxon>Polypteridae</taxon>
        <taxon>Polypterus</taxon>
    </lineage>
</organism>
<gene>
    <name evidence="4" type="primary">Trim2_1</name>
    <name evidence="4" type="ORF">GTO96_0016008</name>
</gene>
<dbReference type="GO" id="GO:0000209">
    <property type="term" value="P:protein polyubiquitination"/>
    <property type="evidence" value="ECO:0007669"/>
    <property type="project" value="TreeGrafter"/>
</dbReference>
<dbReference type="Proteomes" id="UP000886611">
    <property type="component" value="Unassembled WGS sequence"/>
</dbReference>
<evidence type="ECO:0000313" key="4">
    <source>
        <dbReference type="EMBL" id="KAG2464719.1"/>
    </source>
</evidence>
<dbReference type="PROSITE" id="PS51125">
    <property type="entry name" value="NHL"/>
    <property type="match status" value="2"/>
</dbReference>
<feature type="non-terminal residue" evidence="4">
    <location>
        <position position="393"/>
    </location>
</feature>
<protein>
    <submittedName>
        <fullName evidence="4">TRIM2 protein</fullName>
    </submittedName>
</protein>
<dbReference type="PANTHER" id="PTHR24104:SF54">
    <property type="entry name" value="E3 UBIQUITIN-PROTEIN LIGASE TRIM32-LIKE"/>
    <property type="match status" value="1"/>
</dbReference>
<dbReference type="SUPFAM" id="SSF101898">
    <property type="entry name" value="NHL repeat"/>
    <property type="match status" value="1"/>
</dbReference>
<feature type="region of interest" description="Disordered" evidence="3">
    <location>
        <begin position="72"/>
        <end position="105"/>
    </location>
</feature>
<feature type="compositionally biased region" description="Basic and acidic residues" evidence="3">
    <location>
        <begin position="78"/>
        <end position="89"/>
    </location>
</feature>
<evidence type="ECO:0000313" key="5">
    <source>
        <dbReference type="Proteomes" id="UP000886611"/>
    </source>
</evidence>
<feature type="repeat" description="NHL" evidence="2">
    <location>
        <begin position="308"/>
        <end position="351"/>
    </location>
</feature>
<dbReference type="InterPro" id="IPR050952">
    <property type="entry name" value="TRIM-NHL_E3_ligases"/>
</dbReference>
<dbReference type="GO" id="GO:0061630">
    <property type="term" value="F:ubiquitin protein ligase activity"/>
    <property type="evidence" value="ECO:0007669"/>
    <property type="project" value="TreeGrafter"/>
</dbReference>
<comment type="caution">
    <text evidence="4">The sequence shown here is derived from an EMBL/GenBank/DDBJ whole genome shotgun (WGS) entry which is preliminary data.</text>
</comment>
<dbReference type="Gene3D" id="2.40.10.500">
    <property type="match status" value="1"/>
</dbReference>
<evidence type="ECO:0000256" key="2">
    <source>
        <dbReference type="PROSITE-ProRule" id="PRU00504"/>
    </source>
</evidence>
<name>A0A8X7XBT5_POLSE</name>
<feature type="non-terminal residue" evidence="4">
    <location>
        <position position="1"/>
    </location>
</feature>
<dbReference type="Pfam" id="PF01436">
    <property type="entry name" value="NHL"/>
    <property type="match status" value="1"/>
</dbReference>